<evidence type="ECO:0000256" key="6">
    <source>
        <dbReference type="SAM" id="Phobius"/>
    </source>
</evidence>
<evidence type="ECO:0000256" key="5">
    <source>
        <dbReference type="SAM" id="MobiDB-lite"/>
    </source>
</evidence>
<evidence type="ECO:0000256" key="4">
    <source>
        <dbReference type="ARBA" id="ARBA00023136"/>
    </source>
</evidence>
<dbReference type="GO" id="GO:0016020">
    <property type="term" value="C:membrane"/>
    <property type="evidence" value="ECO:0007669"/>
    <property type="project" value="UniProtKB-SubCell"/>
</dbReference>
<name>A0A9W8PD33_9HYPO</name>
<keyword evidence="9" id="KW-1185">Reference proteome</keyword>
<dbReference type="InterPro" id="IPR051694">
    <property type="entry name" value="Immunoregulatory_rcpt-like"/>
</dbReference>
<feature type="compositionally biased region" description="Basic and acidic residues" evidence="5">
    <location>
        <begin position="231"/>
        <end position="247"/>
    </location>
</feature>
<dbReference type="CDD" id="cd12087">
    <property type="entry name" value="TM_EGFR-like"/>
    <property type="match status" value="1"/>
</dbReference>
<feature type="transmembrane region" description="Helical" evidence="6">
    <location>
        <begin position="132"/>
        <end position="156"/>
    </location>
</feature>
<feature type="compositionally biased region" description="Low complexity" evidence="5">
    <location>
        <begin position="174"/>
        <end position="188"/>
    </location>
</feature>
<gene>
    <name evidence="8" type="ORF">NW766_012674</name>
</gene>
<evidence type="ECO:0000256" key="2">
    <source>
        <dbReference type="ARBA" id="ARBA00022692"/>
    </source>
</evidence>
<organism evidence="8 9">
    <name type="scientific">Fusarium irregulare</name>
    <dbReference type="NCBI Taxonomy" id="2494466"/>
    <lineage>
        <taxon>Eukaryota</taxon>
        <taxon>Fungi</taxon>
        <taxon>Dikarya</taxon>
        <taxon>Ascomycota</taxon>
        <taxon>Pezizomycotina</taxon>
        <taxon>Sordariomycetes</taxon>
        <taxon>Hypocreomycetidae</taxon>
        <taxon>Hypocreales</taxon>
        <taxon>Nectriaceae</taxon>
        <taxon>Fusarium</taxon>
        <taxon>Fusarium incarnatum-equiseti species complex</taxon>
    </lineage>
</organism>
<sequence>MASRWLPLILYVVLRVTATDDYDDDNPYYAEEIEGCMAENMETCYRREPDWVRPCICGQDPTENTFLTSFAKCIDRDSPKDINSTYAGLVYDCSSWSLSVNMTRAEFEQVSMEGRNITAAEPKSSSTLSTGAIAGIAVGAIVGGGAMIGALIWFFLTRRKRNGDKLESNPPSSPQQQTSTAHHQTSPSWVTEFKPEWTANAPVELPPSHHAPMYEMDATPMTPIEMPASLPEERKDGKKGEVKGERG</sequence>
<dbReference type="AlphaFoldDB" id="A0A9W8PD33"/>
<dbReference type="GO" id="GO:0071944">
    <property type="term" value="C:cell periphery"/>
    <property type="evidence" value="ECO:0007669"/>
    <property type="project" value="UniProtKB-ARBA"/>
</dbReference>
<dbReference type="PANTHER" id="PTHR15549:SF6">
    <property type="entry name" value="MID2 DOMAIN-CONTAINING PROTEIN"/>
    <property type="match status" value="1"/>
</dbReference>
<protein>
    <recommendedName>
        <fullName evidence="10">Extracellular membrane protein CFEM domain-containing protein</fullName>
    </recommendedName>
</protein>
<evidence type="ECO:0000256" key="3">
    <source>
        <dbReference type="ARBA" id="ARBA00022989"/>
    </source>
</evidence>
<reference evidence="8" key="1">
    <citation type="submission" date="2022-10" db="EMBL/GenBank/DDBJ databases">
        <title>Fusarium specimens isolated from Avocado Roots.</title>
        <authorList>
            <person name="Stajich J."/>
            <person name="Roper C."/>
            <person name="Heimlech-Rivalta G."/>
        </authorList>
    </citation>
    <scope>NUCLEOTIDE SEQUENCE</scope>
    <source>
        <strain evidence="8">CF00143</strain>
    </source>
</reference>
<dbReference type="OrthoDB" id="5311469at2759"/>
<keyword evidence="3 6" id="KW-1133">Transmembrane helix</keyword>
<dbReference type="PANTHER" id="PTHR15549">
    <property type="entry name" value="PAIRED IMMUNOGLOBULIN-LIKE TYPE 2 RECEPTOR"/>
    <property type="match status" value="1"/>
</dbReference>
<dbReference type="EMBL" id="JAPDHF010000030">
    <property type="protein sequence ID" value="KAJ4002744.1"/>
    <property type="molecule type" value="Genomic_DNA"/>
</dbReference>
<evidence type="ECO:0000313" key="8">
    <source>
        <dbReference type="EMBL" id="KAJ4002744.1"/>
    </source>
</evidence>
<feature type="region of interest" description="Disordered" evidence="5">
    <location>
        <begin position="164"/>
        <end position="247"/>
    </location>
</feature>
<comment type="caution">
    <text evidence="8">The sequence shown here is derived from an EMBL/GenBank/DDBJ whole genome shotgun (WGS) entry which is preliminary data.</text>
</comment>
<feature type="chain" id="PRO_5040844449" description="Extracellular membrane protein CFEM domain-containing protein" evidence="7">
    <location>
        <begin position="19"/>
        <end position="247"/>
    </location>
</feature>
<evidence type="ECO:0000256" key="7">
    <source>
        <dbReference type="SAM" id="SignalP"/>
    </source>
</evidence>
<comment type="subcellular location">
    <subcellularLocation>
        <location evidence="1">Membrane</location>
        <topology evidence="1">Single-pass membrane protein</topology>
    </subcellularLocation>
</comment>
<proteinExistence type="predicted"/>
<evidence type="ECO:0000313" key="9">
    <source>
        <dbReference type="Proteomes" id="UP001152130"/>
    </source>
</evidence>
<accession>A0A9W8PD33</accession>
<keyword evidence="2 6" id="KW-0812">Transmembrane</keyword>
<feature type="signal peptide" evidence="7">
    <location>
        <begin position="1"/>
        <end position="18"/>
    </location>
</feature>
<keyword evidence="7" id="KW-0732">Signal</keyword>
<evidence type="ECO:0008006" key="10">
    <source>
        <dbReference type="Google" id="ProtNLM"/>
    </source>
</evidence>
<dbReference type="Proteomes" id="UP001152130">
    <property type="component" value="Unassembled WGS sequence"/>
</dbReference>
<keyword evidence="4 6" id="KW-0472">Membrane</keyword>
<evidence type="ECO:0000256" key="1">
    <source>
        <dbReference type="ARBA" id="ARBA00004167"/>
    </source>
</evidence>